<dbReference type="Gene3D" id="3.30.200.150">
    <property type="match status" value="1"/>
</dbReference>
<feature type="domain" description="Aminoglycoside phosphotransferase" evidence="1">
    <location>
        <begin position="34"/>
        <end position="274"/>
    </location>
</feature>
<dbReference type="Pfam" id="PF01636">
    <property type="entry name" value="APH"/>
    <property type="match status" value="1"/>
</dbReference>
<dbReference type="PANTHER" id="PTHR21310">
    <property type="entry name" value="AMINOGLYCOSIDE PHOSPHOTRANSFERASE-RELATED-RELATED"/>
    <property type="match status" value="1"/>
</dbReference>
<evidence type="ECO:0000313" key="3">
    <source>
        <dbReference type="Proteomes" id="UP001596011"/>
    </source>
</evidence>
<dbReference type="Proteomes" id="UP001596011">
    <property type="component" value="Unassembled WGS sequence"/>
</dbReference>
<organism evidence="2 3">
    <name type="scientific">Promicromonospora alba</name>
    <dbReference type="NCBI Taxonomy" id="1616110"/>
    <lineage>
        <taxon>Bacteria</taxon>
        <taxon>Bacillati</taxon>
        <taxon>Actinomycetota</taxon>
        <taxon>Actinomycetes</taxon>
        <taxon>Micrococcales</taxon>
        <taxon>Promicromonosporaceae</taxon>
        <taxon>Promicromonospora</taxon>
    </lineage>
</organism>
<protein>
    <submittedName>
        <fullName evidence="2">Phosphotransferase family protein</fullName>
    </submittedName>
</protein>
<dbReference type="SUPFAM" id="SSF56112">
    <property type="entry name" value="Protein kinase-like (PK-like)"/>
    <property type="match status" value="1"/>
</dbReference>
<dbReference type="InterPro" id="IPR002575">
    <property type="entry name" value="Aminoglycoside_PTrfase"/>
</dbReference>
<reference evidence="3" key="1">
    <citation type="journal article" date="2019" name="Int. J. Syst. Evol. Microbiol.">
        <title>The Global Catalogue of Microorganisms (GCM) 10K type strain sequencing project: providing services to taxonomists for standard genome sequencing and annotation.</title>
        <authorList>
            <consortium name="The Broad Institute Genomics Platform"/>
            <consortium name="The Broad Institute Genome Sequencing Center for Infectious Disease"/>
            <person name="Wu L."/>
            <person name="Ma J."/>
        </authorList>
    </citation>
    <scope>NUCLEOTIDE SEQUENCE [LARGE SCALE GENOMIC DNA]</scope>
    <source>
        <strain evidence="3">CCUG 42722</strain>
    </source>
</reference>
<dbReference type="EMBL" id="JBHSFI010000006">
    <property type="protein sequence ID" value="MFC4630792.1"/>
    <property type="molecule type" value="Genomic_DNA"/>
</dbReference>
<dbReference type="Gene3D" id="3.90.1200.10">
    <property type="match status" value="1"/>
</dbReference>
<dbReference type="InterPro" id="IPR011009">
    <property type="entry name" value="Kinase-like_dom_sf"/>
</dbReference>
<dbReference type="RefSeq" id="WP_377139019.1">
    <property type="nucleotide sequence ID" value="NZ_JBHSFI010000006.1"/>
</dbReference>
<proteinExistence type="predicted"/>
<dbReference type="InterPro" id="IPR051678">
    <property type="entry name" value="AGP_Transferase"/>
</dbReference>
<evidence type="ECO:0000313" key="2">
    <source>
        <dbReference type="EMBL" id="MFC4630792.1"/>
    </source>
</evidence>
<sequence>MSEATQSMLTAESAEELLRQVFPGASVAEVIKRTGGEINTVFEIRCAPPTEPVIVKIYGERWRWKQEKEIHVYRLLEQHDVGPAPRILHSQDEQGPLGQTLTIMTKVDGVPLSAVKGDLPDADVRSVYRQLGACLARVHGIAQGSFGYLTTQIHDPEPTNSAYMRRQFDKKLAEFTALGGDPALHAAVKARLVERVGLFQHCSGAVLCHNDFHDGNVLVAEQPGGWAFTGFIDVENAIAADPLVDLAKADYYALLSDPARRQAFYEGYGPLPADAEERIEIYRIYHALELWDWFASIGQTDPLPGIADDIRRMTAA</sequence>
<name>A0ABV9HLY7_9MICO</name>
<keyword evidence="3" id="KW-1185">Reference proteome</keyword>
<accession>A0ABV9HLY7</accession>
<evidence type="ECO:0000259" key="1">
    <source>
        <dbReference type="Pfam" id="PF01636"/>
    </source>
</evidence>
<gene>
    <name evidence="2" type="ORF">ACFO6V_21280</name>
</gene>
<comment type="caution">
    <text evidence="2">The sequence shown here is derived from an EMBL/GenBank/DDBJ whole genome shotgun (WGS) entry which is preliminary data.</text>
</comment>